<keyword evidence="2" id="KW-1185">Reference proteome</keyword>
<dbReference type="RefSeq" id="WP_106728252.1">
    <property type="nucleotide sequence ID" value="NZ_PXYG01000001.1"/>
</dbReference>
<dbReference type="AlphaFoldDB" id="A0A2P7RC93"/>
<evidence type="ECO:0000313" key="2">
    <source>
        <dbReference type="Proteomes" id="UP000240243"/>
    </source>
</evidence>
<reference evidence="1 2" key="1">
    <citation type="submission" date="2018-03" db="EMBL/GenBank/DDBJ databases">
        <title>The draft genome of Zobellella sp. 59N8.</title>
        <authorList>
            <person name="Liu L."/>
            <person name="Li L."/>
            <person name="Zhang X."/>
            <person name="Liang L."/>
            <person name="Wang T."/>
        </authorList>
    </citation>
    <scope>NUCLEOTIDE SEQUENCE [LARGE SCALE GENOMIC DNA]</scope>
    <source>
        <strain evidence="1 2">59N8</strain>
    </source>
</reference>
<proteinExistence type="predicted"/>
<gene>
    <name evidence="1" type="ORF">C7H85_03235</name>
</gene>
<dbReference type="Proteomes" id="UP000240243">
    <property type="component" value="Unassembled WGS sequence"/>
</dbReference>
<name>A0A2P7RC93_9GAMM</name>
<protein>
    <submittedName>
        <fullName evidence="1">Uncharacterized protein</fullName>
    </submittedName>
</protein>
<dbReference type="EMBL" id="PXYG01000001">
    <property type="protein sequence ID" value="PSJ47841.1"/>
    <property type="molecule type" value="Genomic_DNA"/>
</dbReference>
<sequence>MSTITLNLSENDLDVLRTARTLSAAAQLALAEYRALLGMVESELVGAAYERWLALDKQAERQFALFARICSVQITSL</sequence>
<organism evidence="1 2">
    <name type="scientific">Zobellella endophytica</name>
    <dbReference type="NCBI Taxonomy" id="2116700"/>
    <lineage>
        <taxon>Bacteria</taxon>
        <taxon>Pseudomonadati</taxon>
        <taxon>Pseudomonadota</taxon>
        <taxon>Gammaproteobacteria</taxon>
        <taxon>Aeromonadales</taxon>
        <taxon>Aeromonadaceae</taxon>
        <taxon>Zobellella</taxon>
    </lineage>
</organism>
<accession>A0A2P7RC93</accession>
<comment type="caution">
    <text evidence="1">The sequence shown here is derived from an EMBL/GenBank/DDBJ whole genome shotgun (WGS) entry which is preliminary data.</text>
</comment>
<evidence type="ECO:0000313" key="1">
    <source>
        <dbReference type="EMBL" id="PSJ47841.1"/>
    </source>
</evidence>